<feature type="transmembrane region" description="Helical" evidence="1">
    <location>
        <begin position="433"/>
        <end position="453"/>
    </location>
</feature>
<name>A0A0G0XE46_9BACT</name>
<evidence type="ECO:0000256" key="1">
    <source>
        <dbReference type="SAM" id="Phobius"/>
    </source>
</evidence>
<protein>
    <submittedName>
        <fullName evidence="2">Uncharacterized protein</fullName>
    </submittedName>
</protein>
<sequence>IFEKRDQESLSPKLPSFFASGQSKTFGSWVFHKIPDDDFLGMISSAQNVYFGYPKDNSAKILQIIGKNDVLLNPDDTVGRTISEMVDKAGVAVVSQNSQANDLYDFLYTPSILSNRLSLRNLSFVEYSFEILKDGIYKPVLERYKLEEFGLSTRSVSLTLDGEPVEWFSEEVTDSYIRFGRQSFKKGKHVVKIALNSKDLVREYKIEGEGQFTEEEASGKNYLSIFNKSQQDIFASFPVSSFDPMSSYIIQFGYQQIYGNNAQVLMSQGTSQTLVKSIIERLPNYPEWNYFSFYFDPVKTQSTLSVKLAAPWTKDPLGTKVRYDDLSVHKVFKNDLILVEEKNVTEISSPKVRFEKKSPVMYEAEVSGTKDPHILVFSENYSPIWVISLQDSSGGELQLKPLHFSANLYANAWYIEGAPENYRVRIYYKRQTLFNIGVFLTVVSGLAVVALTWKRFLKNSH</sequence>
<proteinExistence type="predicted"/>
<evidence type="ECO:0000313" key="2">
    <source>
        <dbReference type="EMBL" id="KKR86037.1"/>
    </source>
</evidence>
<dbReference type="Proteomes" id="UP000033858">
    <property type="component" value="Unassembled WGS sequence"/>
</dbReference>
<keyword evidence="1" id="KW-0472">Membrane</keyword>
<feature type="non-terminal residue" evidence="2">
    <location>
        <position position="1"/>
    </location>
</feature>
<keyword evidence="1" id="KW-1133">Transmembrane helix</keyword>
<dbReference type="EMBL" id="LCAE01000024">
    <property type="protein sequence ID" value="KKR86037.1"/>
    <property type="molecule type" value="Genomic_DNA"/>
</dbReference>
<organism evidence="2 3">
    <name type="scientific">Candidatus Woesebacteria bacterium GW2011_GWB1_41_10</name>
    <dbReference type="NCBI Taxonomy" id="1618577"/>
    <lineage>
        <taxon>Bacteria</taxon>
        <taxon>Candidatus Woeseibacteriota</taxon>
    </lineage>
</organism>
<keyword evidence="1" id="KW-0812">Transmembrane</keyword>
<accession>A0A0G0XE46</accession>
<reference evidence="2 3" key="1">
    <citation type="journal article" date="2015" name="Nature">
        <title>rRNA introns, odd ribosomes, and small enigmatic genomes across a large radiation of phyla.</title>
        <authorList>
            <person name="Brown C.T."/>
            <person name="Hug L.A."/>
            <person name="Thomas B.C."/>
            <person name="Sharon I."/>
            <person name="Castelle C.J."/>
            <person name="Singh A."/>
            <person name="Wilkins M.J."/>
            <person name="Williams K.H."/>
            <person name="Banfield J.F."/>
        </authorList>
    </citation>
    <scope>NUCLEOTIDE SEQUENCE [LARGE SCALE GENOMIC DNA]</scope>
</reference>
<dbReference type="AlphaFoldDB" id="A0A0G0XE46"/>
<comment type="caution">
    <text evidence="2">The sequence shown here is derived from an EMBL/GenBank/DDBJ whole genome shotgun (WGS) entry which is preliminary data.</text>
</comment>
<evidence type="ECO:0000313" key="3">
    <source>
        <dbReference type="Proteomes" id="UP000033858"/>
    </source>
</evidence>
<gene>
    <name evidence="2" type="ORF">UU32_C0024G0001</name>
</gene>